<proteinExistence type="predicted"/>
<dbReference type="Proteomes" id="UP001157914">
    <property type="component" value="Unassembled WGS sequence"/>
</dbReference>
<dbReference type="InterPro" id="IPR021471">
    <property type="entry name" value="DUF3124"/>
</dbReference>
<keyword evidence="1" id="KW-0732">Signal</keyword>
<evidence type="ECO:0000313" key="2">
    <source>
        <dbReference type="EMBL" id="SMP26734.1"/>
    </source>
</evidence>
<protein>
    <recommendedName>
        <fullName evidence="4">DUF3124 domain-containing protein</fullName>
    </recommendedName>
</protein>
<comment type="caution">
    <text evidence="2">The sequence shown here is derived from an EMBL/GenBank/DDBJ whole genome shotgun (WGS) entry which is preliminary data.</text>
</comment>
<dbReference type="Pfam" id="PF11322">
    <property type="entry name" value="DUF3124"/>
    <property type="match status" value="1"/>
</dbReference>
<feature type="chain" id="PRO_5046052951" description="DUF3124 domain-containing protein" evidence="1">
    <location>
        <begin position="32"/>
        <end position="168"/>
    </location>
</feature>
<reference evidence="2 3" key="1">
    <citation type="submission" date="2017-05" db="EMBL/GenBank/DDBJ databases">
        <authorList>
            <person name="Varghese N."/>
            <person name="Submissions S."/>
        </authorList>
    </citation>
    <scope>NUCLEOTIDE SEQUENCE [LARGE SCALE GENOMIC DNA]</scope>
    <source>
        <strain evidence="2 3">DSM 15949</strain>
    </source>
</reference>
<keyword evidence="3" id="KW-1185">Reference proteome</keyword>
<accession>A0ABY1P7D4</accession>
<evidence type="ECO:0000313" key="3">
    <source>
        <dbReference type="Proteomes" id="UP001157914"/>
    </source>
</evidence>
<evidence type="ECO:0000256" key="1">
    <source>
        <dbReference type="SAM" id="SignalP"/>
    </source>
</evidence>
<evidence type="ECO:0008006" key="4">
    <source>
        <dbReference type="Google" id="ProtNLM"/>
    </source>
</evidence>
<feature type="signal peptide" evidence="1">
    <location>
        <begin position="1"/>
        <end position="31"/>
    </location>
</feature>
<sequence length="168" mass="18199">MDLPLTAWKSLIMFRMLTALLLASLPHTVFADDALKRYLGETVYVPAYSRIFTYESRSELLAATLSVHNIDPETPIRLESAVYHDEAGAPLRNLIEDPVDLAPFQSISLLVPINDTTGGIGANFIVTWSSAVPALSPLSESVMTGAPGTPGPSFTSRGRAIRQDLDGR</sequence>
<dbReference type="EMBL" id="FXTT01000003">
    <property type="protein sequence ID" value="SMP26734.1"/>
    <property type="molecule type" value="Genomic_DNA"/>
</dbReference>
<organism evidence="2 3">
    <name type="scientific">Roseibium denhamense</name>
    <dbReference type="NCBI Taxonomy" id="76305"/>
    <lineage>
        <taxon>Bacteria</taxon>
        <taxon>Pseudomonadati</taxon>
        <taxon>Pseudomonadota</taxon>
        <taxon>Alphaproteobacteria</taxon>
        <taxon>Hyphomicrobiales</taxon>
        <taxon>Stappiaceae</taxon>
        <taxon>Roseibium</taxon>
    </lineage>
</organism>
<gene>
    <name evidence="2" type="ORF">SAMN06265374_2776</name>
</gene>
<name>A0ABY1P7D4_9HYPH</name>